<name>A0ABX0QDR6_9BACT</name>
<protein>
    <submittedName>
        <fullName evidence="1">Uncharacterized protein</fullName>
    </submittedName>
</protein>
<accession>A0ABX0QDR6</accession>
<proteinExistence type="predicted"/>
<organism evidence="1 2">
    <name type="scientific">Fibrivirga algicola</name>
    <dbReference type="NCBI Taxonomy" id="2950420"/>
    <lineage>
        <taxon>Bacteria</taxon>
        <taxon>Pseudomonadati</taxon>
        <taxon>Bacteroidota</taxon>
        <taxon>Cytophagia</taxon>
        <taxon>Cytophagales</taxon>
        <taxon>Spirosomataceae</taxon>
        <taxon>Fibrivirga</taxon>
    </lineage>
</organism>
<gene>
    <name evidence="1" type="ORF">F7231_04375</name>
</gene>
<dbReference type="Proteomes" id="UP000606008">
    <property type="component" value="Unassembled WGS sequence"/>
</dbReference>
<comment type="caution">
    <text evidence="1">The sequence shown here is derived from an EMBL/GenBank/DDBJ whole genome shotgun (WGS) entry which is preliminary data.</text>
</comment>
<dbReference type="RefSeq" id="WP_166691027.1">
    <property type="nucleotide sequence ID" value="NZ_WAEL01000001.1"/>
</dbReference>
<dbReference type="EMBL" id="WAEL01000001">
    <property type="protein sequence ID" value="NID09396.1"/>
    <property type="molecule type" value="Genomic_DNA"/>
</dbReference>
<evidence type="ECO:0000313" key="1">
    <source>
        <dbReference type="EMBL" id="NID09396.1"/>
    </source>
</evidence>
<keyword evidence="2" id="KW-1185">Reference proteome</keyword>
<evidence type="ECO:0000313" key="2">
    <source>
        <dbReference type="Proteomes" id="UP000606008"/>
    </source>
</evidence>
<sequence>MAELIKLTKQAQQQAATFADEQQRGMIRVVAASRQVTDAIDEQTASLKKSAATASQTTQQTGNDFKDLESRVSNFQKLLIAAFTLSEFKSFATDVLDAKTKLDSLKISLDVMLGSKRQSMELMADMVKLAKTLYSRVVLVTRDWRSRVNQLHCIN</sequence>
<reference evidence="1" key="1">
    <citation type="submission" date="2024-05" db="EMBL/GenBank/DDBJ databases">
        <authorList>
            <person name="Jung D.-H."/>
        </authorList>
    </citation>
    <scope>NUCLEOTIDE SEQUENCE</scope>
    <source>
        <strain evidence="1">JA-25</strain>
    </source>
</reference>